<sequence>MLGGELETCWNKCSAQDHVYAPRFISEYCSNLDNSFELPGLRIQIGKRQESGFSGIPIPTTSILTTPTQTASIETHEVPSATTISGTRFPTFTPPSDKNEGLSTGAKIGIGVAIPLVGLIGIGMFAFWFFHIRKKRKALYAPEYQDTYSGLPELGGGADFPNELAGEATMAQTSDTKKGSILRHLGIGEAVAVEKTTGEKTPKAAKYRTASSEPGGVMVSEMDGHSQPPMTFELPNQPSSKSSSPMQRKPAPMVSPGEGASTSGFPAPWQSTGVEGFAMPAMTANLGSASTKSLPLQENKPTSATQPQFSITTPRPQQSHISQSDSTSASHTLIPHPSRTDSPTSMNTPRTAFSAPSAQSSSPGTPQDQELATMEREMAAIREKKERLKQVAELEEREEALRIGIEARKSQMSVVPSGSRPS</sequence>
<dbReference type="Proteomes" id="UP000824998">
    <property type="component" value="Unassembled WGS sequence"/>
</dbReference>
<feature type="transmembrane region" description="Helical" evidence="3">
    <location>
        <begin position="108"/>
        <end position="130"/>
    </location>
</feature>
<feature type="compositionally biased region" description="Polar residues" evidence="2">
    <location>
        <begin position="340"/>
        <end position="351"/>
    </location>
</feature>
<feature type="coiled-coil region" evidence="1">
    <location>
        <begin position="371"/>
        <end position="401"/>
    </location>
</feature>
<feature type="compositionally biased region" description="Polar residues" evidence="2">
    <location>
        <begin position="234"/>
        <end position="246"/>
    </location>
</feature>
<keyword evidence="3" id="KW-1133">Transmembrane helix</keyword>
<gene>
    <name evidence="4" type="ORF">BJ875DRAFT_441561</name>
</gene>
<keyword evidence="3" id="KW-0472">Membrane</keyword>
<accession>A0A9P7YHY1</accession>
<feature type="compositionally biased region" description="Low complexity" evidence="2">
    <location>
        <begin position="354"/>
        <end position="363"/>
    </location>
</feature>
<dbReference type="EMBL" id="MU251473">
    <property type="protein sequence ID" value="KAG9234154.1"/>
    <property type="molecule type" value="Genomic_DNA"/>
</dbReference>
<dbReference type="AlphaFoldDB" id="A0A9P7YHY1"/>
<feature type="region of interest" description="Disordered" evidence="2">
    <location>
        <begin position="289"/>
        <end position="371"/>
    </location>
</feature>
<keyword evidence="3" id="KW-0812">Transmembrane</keyword>
<feature type="region of interest" description="Disordered" evidence="2">
    <location>
        <begin position="196"/>
        <end position="272"/>
    </location>
</feature>
<feature type="compositionally biased region" description="Polar residues" evidence="2">
    <location>
        <begin position="260"/>
        <end position="272"/>
    </location>
</feature>
<evidence type="ECO:0000256" key="2">
    <source>
        <dbReference type="SAM" id="MobiDB-lite"/>
    </source>
</evidence>
<evidence type="ECO:0000313" key="5">
    <source>
        <dbReference type="Proteomes" id="UP000824998"/>
    </source>
</evidence>
<comment type="caution">
    <text evidence="4">The sequence shown here is derived from an EMBL/GenBank/DDBJ whole genome shotgun (WGS) entry which is preliminary data.</text>
</comment>
<proteinExistence type="predicted"/>
<name>A0A9P7YHY1_9HELO</name>
<evidence type="ECO:0000313" key="4">
    <source>
        <dbReference type="EMBL" id="KAG9234154.1"/>
    </source>
</evidence>
<keyword evidence="5" id="KW-1185">Reference proteome</keyword>
<reference evidence="4" key="1">
    <citation type="journal article" date="2021" name="IMA Fungus">
        <title>Genomic characterization of three marine fungi, including Emericellopsis atlantica sp. nov. with signatures of a generalist lifestyle and marine biomass degradation.</title>
        <authorList>
            <person name="Hagestad O.C."/>
            <person name="Hou L."/>
            <person name="Andersen J.H."/>
            <person name="Hansen E.H."/>
            <person name="Altermark B."/>
            <person name="Li C."/>
            <person name="Kuhnert E."/>
            <person name="Cox R.J."/>
            <person name="Crous P.W."/>
            <person name="Spatafora J.W."/>
            <person name="Lail K."/>
            <person name="Amirebrahimi M."/>
            <person name="Lipzen A."/>
            <person name="Pangilinan J."/>
            <person name="Andreopoulos W."/>
            <person name="Hayes R.D."/>
            <person name="Ng V."/>
            <person name="Grigoriev I.V."/>
            <person name="Jackson S.A."/>
            <person name="Sutton T.D.S."/>
            <person name="Dobson A.D.W."/>
            <person name="Rama T."/>
        </authorList>
    </citation>
    <scope>NUCLEOTIDE SEQUENCE</scope>
    <source>
        <strain evidence="4">TRa018bII</strain>
    </source>
</reference>
<feature type="compositionally biased region" description="Polar residues" evidence="2">
    <location>
        <begin position="289"/>
        <end position="331"/>
    </location>
</feature>
<dbReference type="OrthoDB" id="4770059at2759"/>
<evidence type="ECO:0000256" key="1">
    <source>
        <dbReference type="SAM" id="Coils"/>
    </source>
</evidence>
<protein>
    <submittedName>
        <fullName evidence="4">Uncharacterized protein</fullName>
    </submittedName>
</protein>
<keyword evidence="1" id="KW-0175">Coiled coil</keyword>
<organism evidence="4 5">
    <name type="scientific">Amylocarpus encephaloides</name>
    <dbReference type="NCBI Taxonomy" id="45428"/>
    <lineage>
        <taxon>Eukaryota</taxon>
        <taxon>Fungi</taxon>
        <taxon>Dikarya</taxon>
        <taxon>Ascomycota</taxon>
        <taxon>Pezizomycotina</taxon>
        <taxon>Leotiomycetes</taxon>
        <taxon>Helotiales</taxon>
        <taxon>Helotiales incertae sedis</taxon>
        <taxon>Amylocarpus</taxon>
    </lineage>
</organism>
<evidence type="ECO:0000256" key="3">
    <source>
        <dbReference type="SAM" id="Phobius"/>
    </source>
</evidence>